<keyword evidence="3" id="KW-1185">Reference proteome</keyword>
<protein>
    <submittedName>
        <fullName evidence="2">Uncharacterized protein</fullName>
    </submittedName>
</protein>
<sequence>MRIKINNLAVSKSPENEGECGARVAFSHSLSNLLTASHCFDRSAKIHSKFQKKVSNYSQLISHEGSGLQLSKPPPLNSTLRSFLR</sequence>
<proteinExistence type="predicted"/>
<gene>
    <name evidence="2" type="ORF">ALC56_11193</name>
</gene>
<evidence type="ECO:0000256" key="1">
    <source>
        <dbReference type="SAM" id="MobiDB-lite"/>
    </source>
</evidence>
<dbReference type="EMBL" id="KQ981856">
    <property type="protein sequence ID" value="KYN34704.1"/>
    <property type="molecule type" value="Genomic_DNA"/>
</dbReference>
<organism evidence="2 3">
    <name type="scientific">Trachymyrmex septentrionalis</name>
    <dbReference type="NCBI Taxonomy" id="34720"/>
    <lineage>
        <taxon>Eukaryota</taxon>
        <taxon>Metazoa</taxon>
        <taxon>Ecdysozoa</taxon>
        <taxon>Arthropoda</taxon>
        <taxon>Hexapoda</taxon>
        <taxon>Insecta</taxon>
        <taxon>Pterygota</taxon>
        <taxon>Neoptera</taxon>
        <taxon>Endopterygota</taxon>
        <taxon>Hymenoptera</taxon>
        <taxon>Apocrita</taxon>
        <taxon>Aculeata</taxon>
        <taxon>Formicoidea</taxon>
        <taxon>Formicidae</taxon>
        <taxon>Myrmicinae</taxon>
        <taxon>Trachymyrmex</taxon>
    </lineage>
</organism>
<name>A0A195F3P7_9HYME</name>
<dbReference type="Proteomes" id="UP000078541">
    <property type="component" value="Unassembled WGS sequence"/>
</dbReference>
<evidence type="ECO:0000313" key="3">
    <source>
        <dbReference type="Proteomes" id="UP000078541"/>
    </source>
</evidence>
<feature type="region of interest" description="Disordered" evidence="1">
    <location>
        <begin position="64"/>
        <end position="85"/>
    </location>
</feature>
<accession>A0A195F3P7</accession>
<dbReference type="AlphaFoldDB" id="A0A195F3P7"/>
<evidence type="ECO:0000313" key="2">
    <source>
        <dbReference type="EMBL" id="KYN34704.1"/>
    </source>
</evidence>
<reference evidence="2 3" key="1">
    <citation type="submission" date="2016-03" db="EMBL/GenBank/DDBJ databases">
        <title>Trachymyrmex septentrionalis WGS genome.</title>
        <authorList>
            <person name="Nygaard S."/>
            <person name="Hu H."/>
            <person name="Boomsma J."/>
            <person name="Zhang G."/>
        </authorList>
    </citation>
    <scope>NUCLEOTIDE SEQUENCE [LARGE SCALE GENOMIC DNA]</scope>
    <source>
        <strain evidence="2">Tsep2-gDNA-1</strain>
        <tissue evidence="2">Whole body</tissue>
    </source>
</reference>